<evidence type="ECO:0008006" key="4">
    <source>
        <dbReference type="Google" id="ProtNLM"/>
    </source>
</evidence>
<name>A0ABP1DY39_9APHY</name>
<feature type="compositionally biased region" description="Polar residues" evidence="1">
    <location>
        <begin position="186"/>
        <end position="201"/>
    </location>
</feature>
<feature type="region of interest" description="Disordered" evidence="1">
    <location>
        <begin position="273"/>
        <end position="313"/>
    </location>
</feature>
<dbReference type="EMBL" id="OZ037950">
    <property type="protein sequence ID" value="CAL1712675.1"/>
    <property type="molecule type" value="Genomic_DNA"/>
</dbReference>
<evidence type="ECO:0000313" key="3">
    <source>
        <dbReference type="Proteomes" id="UP001497453"/>
    </source>
</evidence>
<reference evidence="3" key="1">
    <citation type="submission" date="2024-04" db="EMBL/GenBank/DDBJ databases">
        <authorList>
            <person name="Shaw F."/>
            <person name="Minotto A."/>
        </authorList>
    </citation>
    <scope>NUCLEOTIDE SEQUENCE [LARGE SCALE GENOMIC DNA]</scope>
</reference>
<organism evidence="2 3">
    <name type="scientific">Somion occarium</name>
    <dbReference type="NCBI Taxonomy" id="3059160"/>
    <lineage>
        <taxon>Eukaryota</taxon>
        <taxon>Fungi</taxon>
        <taxon>Dikarya</taxon>
        <taxon>Basidiomycota</taxon>
        <taxon>Agaricomycotina</taxon>
        <taxon>Agaricomycetes</taxon>
        <taxon>Polyporales</taxon>
        <taxon>Cerrenaceae</taxon>
        <taxon>Somion</taxon>
    </lineage>
</organism>
<keyword evidence="3" id="KW-1185">Reference proteome</keyword>
<feature type="compositionally biased region" description="Acidic residues" evidence="1">
    <location>
        <begin position="243"/>
        <end position="256"/>
    </location>
</feature>
<proteinExistence type="predicted"/>
<evidence type="ECO:0000313" key="2">
    <source>
        <dbReference type="EMBL" id="CAL1712675.1"/>
    </source>
</evidence>
<feature type="compositionally biased region" description="Low complexity" evidence="1">
    <location>
        <begin position="372"/>
        <end position="388"/>
    </location>
</feature>
<feature type="region of interest" description="Disordered" evidence="1">
    <location>
        <begin position="226"/>
        <end position="256"/>
    </location>
</feature>
<feature type="region of interest" description="Disordered" evidence="1">
    <location>
        <begin position="343"/>
        <end position="407"/>
    </location>
</feature>
<dbReference type="Proteomes" id="UP001497453">
    <property type="component" value="Chromosome 7"/>
</dbReference>
<accession>A0ABP1DY39</accession>
<evidence type="ECO:0000256" key="1">
    <source>
        <dbReference type="SAM" id="MobiDB-lite"/>
    </source>
</evidence>
<feature type="region of interest" description="Disordered" evidence="1">
    <location>
        <begin position="186"/>
        <end position="213"/>
    </location>
</feature>
<gene>
    <name evidence="2" type="ORF">GFSPODELE1_LOCUS8932</name>
</gene>
<sequence length="429" mass="48297">MSTLGEPPQPREIKELVISLNDLLDKLHIPIFVETPLDLTPALLLGILECILRARLPIAPSIRRSRDLVSKVQAMKIFLGVLEHDVIGEDVGLSDVDPRKLAVGEWDEVVFVGELLCWLGKKNGILPLGDVHDIVEEVEREPENIVEVAHNPEPAKLRPRIAPLSTHSTGTIRDSSADNTTLSFLPSANPESDTTMQSHTHTYTHPRTHSPPLSDLDIFNTTIRDYQTSPVPSSSRHRLESEWTSDEGEPEPQEPEEYEAFEELSFNPVGHSTFQEPIESENEYDDRTSTTSRMNRDYPPPDTAHRTPKTRIPIRYDGYLNEVDEEEEIRSFEASRDYTQRMADLTISSPSPFSRSSRQDKVESARYPSGLSRTSTPRRPSSSNTTPTGHSSVPRIVTRHNSPSQHALALMSERARLKEELAQIKARRS</sequence>
<protein>
    <recommendedName>
        <fullName evidence="4">DUF5745 domain-containing protein</fullName>
    </recommendedName>
</protein>